<comment type="caution">
    <text evidence="1">The sequence shown here is derived from an EMBL/GenBank/DDBJ whole genome shotgun (WGS) entry which is preliminary data.</text>
</comment>
<gene>
    <name evidence="1" type="ORF">R5A26_43155</name>
</gene>
<protein>
    <recommendedName>
        <fullName evidence="3">DNA-binding protein</fullName>
    </recommendedName>
</protein>
<sequence length="203" mass="21780">MGWVHDVPEDDLYSHEGYAVAVLADGSEPEPLQIRVGGEGATAPNSSWWVYNGHDGRPGAAGVKAACECGWRSAETFPIDWTDHEATEGFEFNDGPFGAWSFEHIASLLGTAMPRELREAIGTVAQQLREQATDRPLVVLAAIRQLETLIGVEGPRAGAAARQEGVTWDAIGKAIGTTRQAAFQRFGRHLPATAENDRGSTAV</sequence>
<organism evidence="1 2">
    <name type="scientific">Streptomyces prunicolor</name>
    <dbReference type="NCBI Taxonomy" id="67348"/>
    <lineage>
        <taxon>Bacteria</taxon>
        <taxon>Bacillati</taxon>
        <taxon>Actinomycetota</taxon>
        <taxon>Actinomycetes</taxon>
        <taxon>Kitasatosporales</taxon>
        <taxon>Streptomycetaceae</taxon>
        <taxon>Streptomyces</taxon>
    </lineage>
</organism>
<accession>A0ABU4FQ54</accession>
<evidence type="ECO:0000313" key="2">
    <source>
        <dbReference type="Proteomes" id="UP001187346"/>
    </source>
</evidence>
<dbReference type="EMBL" id="JAWMAJ010000250">
    <property type="protein sequence ID" value="MDV7222751.1"/>
    <property type="molecule type" value="Genomic_DNA"/>
</dbReference>
<reference evidence="1 2" key="1">
    <citation type="submission" date="2023-10" db="EMBL/GenBank/DDBJ databases">
        <title>Characterization of rhizosphere-enriched actinobacteria from wheat plants lab-grown on chernevaya soil.</title>
        <authorList>
            <person name="Tikhonova E.N."/>
            <person name="Konopkin A."/>
            <person name="Kravchenko I.K."/>
        </authorList>
    </citation>
    <scope>NUCLEOTIDE SEQUENCE [LARGE SCALE GENOMIC DNA]</scope>
    <source>
        <strain evidence="1 2">RR29</strain>
    </source>
</reference>
<evidence type="ECO:0000313" key="1">
    <source>
        <dbReference type="EMBL" id="MDV7222751.1"/>
    </source>
</evidence>
<keyword evidence="2" id="KW-1185">Reference proteome</keyword>
<dbReference type="Proteomes" id="UP001187346">
    <property type="component" value="Unassembled WGS sequence"/>
</dbReference>
<proteinExistence type="predicted"/>
<name>A0ABU4FQ54_9ACTN</name>
<evidence type="ECO:0008006" key="3">
    <source>
        <dbReference type="Google" id="ProtNLM"/>
    </source>
</evidence>
<dbReference type="RefSeq" id="WP_317775470.1">
    <property type="nucleotide sequence ID" value="NZ_JAWMAJ010000250.1"/>
</dbReference>